<evidence type="ECO:0000256" key="4">
    <source>
        <dbReference type="SAM" id="MobiDB-lite"/>
    </source>
</evidence>
<dbReference type="Gene3D" id="1.20.1270.10">
    <property type="match status" value="1"/>
</dbReference>
<proteinExistence type="inferred from homology"/>
<feature type="region of interest" description="Disordered" evidence="4">
    <location>
        <begin position="310"/>
        <end position="337"/>
    </location>
</feature>
<dbReference type="SUPFAM" id="SSF100934">
    <property type="entry name" value="Heat shock protein 70kD (HSP70), C-terminal subdomain"/>
    <property type="match status" value="1"/>
</dbReference>
<name>A0A835N4V0_9ROSI</name>
<dbReference type="FunFam" id="2.60.34.10:FF:000002">
    <property type="entry name" value="Heat shock 70 kDa"/>
    <property type="match status" value="1"/>
</dbReference>
<evidence type="ECO:0000313" key="5">
    <source>
        <dbReference type="EMBL" id="KAF9686278.1"/>
    </source>
</evidence>
<dbReference type="EMBL" id="JADGMS010000003">
    <property type="protein sequence ID" value="KAF9686278.1"/>
    <property type="molecule type" value="Genomic_DNA"/>
</dbReference>
<keyword evidence="3" id="KW-0067">ATP-binding</keyword>
<dbReference type="Pfam" id="PF00012">
    <property type="entry name" value="HSP70"/>
    <property type="match status" value="1"/>
</dbReference>
<organism evidence="5 6">
    <name type="scientific">Salix dunnii</name>
    <dbReference type="NCBI Taxonomy" id="1413687"/>
    <lineage>
        <taxon>Eukaryota</taxon>
        <taxon>Viridiplantae</taxon>
        <taxon>Streptophyta</taxon>
        <taxon>Embryophyta</taxon>
        <taxon>Tracheophyta</taxon>
        <taxon>Spermatophyta</taxon>
        <taxon>Magnoliopsida</taxon>
        <taxon>eudicotyledons</taxon>
        <taxon>Gunneridae</taxon>
        <taxon>Pentapetalae</taxon>
        <taxon>rosids</taxon>
        <taxon>fabids</taxon>
        <taxon>Malpighiales</taxon>
        <taxon>Salicaceae</taxon>
        <taxon>Saliceae</taxon>
        <taxon>Salix</taxon>
    </lineage>
</organism>
<gene>
    <name evidence="5" type="ORF">SADUNF_Sadunf03G0142100</name>
</gene>
<dbReference type="PANTHER" id="PTHR19375">
    <property type="entry name" value="HEAT SHOCK PROTEIN 70KDA"/>
    <property type="match status" value="1"/>
</dbReference>
<dbReference type="SUPFAM" id="SSF100920">
    <property type="entry name" value="Heat shock protein 70kD (HSP70), peptide-binding domain"/>
    <property type="match status" value="1"/>
</dbReference>
<dbReference type="AlphaFoldDB" id="A0A835N4V0"/>
<dbReference type="Gene3D" id="3.30.420.40">
    <property type="match status" value="1"/>
</dbReference>
<sequence>MSFYCIKKQKNVVRGTCEKCVRDSKIDKSHAHEAVLVGGSTRILESTAALARSLQCMELCKCINPDVAQAAILSGEGNEKVQDLLFLILGIKTAGCVKAVLIPRNIKIPAKKEKIFSTYSDNHPGVLIQVYQGEKTRTKDINLHGKLELAGIPPAPRGVPQINVCFNIDANGIMNVTAEDRTGGVKNKITITNGKGRLSTDGIERMVQEAEKYKAEDEEVKKKVDAKNSLENYAYNTRNTVKDEKFAGKLDPSDKQKIEKAIGETIEWLDRCQLAKVDEFAYKQKELEGLCNLIITKMYQGSAGDVSMGDGAEMPNGGYAKPSSYGSGAGQKLEEVD</sequence>
<dbReference type="PRINTS" id="PR00301">
    <property type="entry name" value="HEATSHOCK70"/>
</dbReference>
<evidence type="ECO:0000313" key="6">
    <source>
        <dbReference type="Proteomes" id="UP000657918"/>
    </source>
</evidence>
<dbReference type="FunFam" id="1.20.1270.10:FF:000016">
    <property type="entry name" value="Heat shock protein 70"/>
    <property type="match status" value="1"/>
</dbReference>
<dbReference type="GO" id="GO:0140662">
    <property type="term" value="F:ATP-dependent protein folding chaperone"/>
    <property type="evidence" value="ECO:0007669"/>
    <property type="project" value="InterPro"/>
</dbReference>
<dbReference type="InterPro" id="IPR029048">
    <property type="entry name" value="HSP70_C_sf"/>
</dbReference>
<evidence type="ECO:0000256" key="1">
    <source>
        <dbReference type="ARBA" id="ARBA00007381"/>
    </source>
</evidence>
<dbReference type="InterPro" id="IPR013126">
    <property type="entry name" value="Hsp_70_fam"/>
</dbReference>
<dbReference type="Gene3D" id="2.60.34.10">
    <property type="entry name" value="Substrate Binding Domain Of DNAk, Chain A, domain 1"/>
    <property type="match status" value="1"/>
</dbReference>
<dbReference type="OrthoDB" id="3789372at2759"/>
<protein>
    <recommendedName>
        <fullName evidence="7">Heat shock protein 70</fullName>
    </recommendedName>
</protein>
<reference evidence="5 6" key="1">
    <citation type="submission" date="2020-10" db="EMBL/GenBank/DDBJ databases">
        <title>Plant Genome Project.</title>
        <authorList>
            <person name="Zhang R.-G."/>
        </authorList>
    </citation>
    <scope>NUCLEOTIDE SEQUENCE [LARGE SCALE GENOMIC DNA]</scope>
    <source>
        <strain evidence="5">FAFU-HL-1</strain>
        <tissue evidence="5">Leaf</tissue>
    </source>
</reference>
<keyword evidence="6" id="KW-1185">Reference proteome</keyword>
<dbReference type="GO" id="GO:0005524">
    <property type="term" value="F:ATP binding"/>
    <property type="evidence" value="ECO:0007669"/>
    <property type="project" value="UniProtKB-KW"/>
</dbReference>
<dbReference type="InterPro" id="IPR029047">
    <property type="entry name" value="HSP70_peptide-bd_sf"/>
</dbReference>
<evidence type="ECO:0000256" key="2">
    <source>
        <dbReference type="ARBA" id="ARBA00022741"/>
    </source>
</evidence>
<evidence type="ECO:0000256" key="3">
    <source>
        <dbReference type="ARBA" id="ARBA00022840"/>
    </source>
</evidence>
<dbReference type="Proteomes" id="UP000657918">
    <property type="component" value="Unassembled WGS sequence"/>
</dbReference>
<comment type="caution">
    <text evidence="5">The sequence shown here is derived from an EMBL/GenBank/DDBJ whole genome shotgun (WGS) entry which is preliminary data.</text>
</comment>
<keyword evidence="2" id="KW-0547">Nucleotide-binding</keyword>
<evidence type="ECO:0008006" key="7">
    <source>
        <dbReference type="Google" id="ProtNLM"/>
    </source>
</evidence>
<comment type="similarity">
    <text evidence="1">Belongs to the heat shock protein 70 family.</text>
</comment>
<accession>A0A835N4V0</accession>